<feature type="region of interest" description="Disordered" evidence="1">
    <location>
        <begin position="143"/>
        <end position="190"/>
    </location>
</feature>
<feature type="compositionally biased region" description="Polar residues" evidence="1">
    <location>
        <begin position="1"/>
        <end position="12"/>
    </location>
</feature>
<dbReference type="HOGENOM" id="CLU_436795_0_0_1"/>
<reference evidence="2 3" key="1">
    <citation type="submission" date="2013-03" db="EMBL/GenBank/DDBJ databases">
        <title>The Genome Sequence of Capronia coronata CBS 617.96.</title>
        <authorList>
            <consortium name="The Broad Institute Genomics Platform"/>
            <person name="Cuomo C."/>
            <person name="de Hoog S."/>
            <person name="Gorbushina A."/>
            <person name="Walker B."/>
            <person name="Young S.K."/>
            <person name="Zeng Q."/>
            <person name="Gargeya S."/>
            <person name="Fitzgerald M."/>
            <person name="Haas B."/>
            <person name="Abouelleil A."/>
            <person name="Allen A.W."/>
            <person name="Alvarado L."/>
            <person name="Arachchi H.M."/>
            <person name="Berlin A.M."/>
            <person name="Chapman S.B."/>
            <person name="Gainer-Dewar J."/>
            <person name="Goldberg J."/>
            <person name="Griggs A."/>
            <person name="Gujja S."/>
            <person name="Hansen M."/>
            <person name="Howarth C."/>
            <person name="Imamovic A."/>
            <person name="Ireland A."/>
            <person name="Larimer J."/>
            <person name="McCowan C."/>
            <person name="Murphy C."/>
            <person name="Pearson M."/>
            <person name="Poon T.W."/>
            <person name="Priest M."/>
            <person name="Roberts A."/>
            <person name="Saif S."/>
            <person name="Shea T."/>
            <person name="Sisk P."/>
            <person name="Sykes S."/>
            <person name="Wortman J."/>
            <person name="Nusbaum C."/>
            <person name="Birren B."/>
        </authorList>
    </citation>
    <scope>NUCLEOTIDE SEQUENCE [LARGE SCALE GENOMIC DNA]</scope>
    <source>
        <strain evidence="2 3">CBS 617.96</strain>
    </source>
</reference>
<gene>
    <name evidence="2" type="ORF">A1O1_03415</name>
</gene>
<sequence>MPTFTPAAQGSTVHRRIRRTRRRRSHARRFQRQPSPAPPSRRPAKRRRLRDQESLNLQECLYDCQDQGYHLDEEVWVGHGVSLNDNHFSLLDLDVTDPTAVVEGPYSGITNSPPGCAALMHPDPDSSAKGPETKTGRGLFAVRKPSERDTGADTSRPTSPVLPSIPTTPDAAPRVRFPDSYPGPVREEDSHRYQSGYLDGIQIPSPILYHTQSGERLAISIERDFPRFELAYSQPRPEPDFTSYRVSGDTDRLLEDAGPQQYITTRRDQYPTMGNPSWAMNSTNNWYPSDQSGHPNIGQFVVPRPCRPGIGNLAWPSLPYPNPLLEVCQTGRTVDDTVVFPKILPSAFVEDTVSSGHSANNIVQPWANQAASGDEPVKTRVTISSMLCNETHPYEELDRAKEQALTPDGQQLPSTTYDAVKCLKIHGAALSLNPDNTTEKVAYHNAGNRTDLVSAKLGRHQLTGWSPKADGSDSAPHVSRLLQARLDSQQSEEKKVSKMAEWLEGLSHPIDPETPGESSSHEASRALMDRLFDNAVQKVNGAGQTDTKQDPALSAVGTVDKITDSKDNQDHAAEDEAEEAYYTANEDDSDVEMVNAVPSEDGWADWDWEWDVDSNGEEERIGLCATGWEV</sequence>
<dbReference type="RefSeq" id="XP_007722510.1">
    <property type="nucleotide sequence ID" value="XM_007724320.1"/>
</dbReference>
<dbReference type="Proteomes" id="UP000019484">
    <property type="component" value="Unassembled WGS sequence"/>
</dbReference>
<dbReference type="EMBL" id="AMWN01000003">
    <property type="protein sequence ID" value="EXJ90316.1"/>
    <property type="molecule type" value="Genomic_DNA"/>
</dbReference>
<name>W9YM51_9EURO</name>
<keyword evidence="3" id="KW-1185">Reference proteome</keyword>
<dbReference type="GeneID" id="19158309"/>
<feature type="region of interest" description="Disordered" evidence="1">
    <location>
        <begin position="1"/>
        <end position="52"/>
    </location>
</feature>
<evidence type="ECO:0000256" key="1">
    <source>
        <dbReference type="SAM" id="MobiDB-lite"/>
    </source>
</evidence>
<evidence type="ECO:0000313" key="3">
    <source>
        <dbReference type="Proteomes" id="UP000019484"/>
    </source>
</evidence>
<accession>W9YM51</accession>
<evidence type="ECO:0000313" key="2">
    <source>
        <dbReference type="EMBL" id="EXJ90316.1"/>
    </source>
</evidence>
<proteinExistence type="predicted"/>
<dbReference type="OrthoDB" id="4150826at2759"/>
<comment type="caution">
    <text evidence="2">The sequence shown here is derived from an EMBL/GenBank/DDBJ whole genome shotgun (WGS) entry which is preliminary data.</text>
</comment>
<organism evidence="2 3">
    <name type="scientific">Capronia coronata CBS 617.96</name>
    <dbReference type="NCBI Taxonomy" id="1182541"/>
    <lineage>
        <taxon>Eukaryota</taxon>
        <taxon>Fungi</taxon>
        <taxon>Dikarya</taxon>
        <taxon>Ascomycota</taxon>
        <taxon>Pezizomycotina</taxon>
        <taxon>Eurotiomycetes</taxon>
        <taxon>Chaetothyriomycetidae</taxon>
        <taxon>Chaetothyriales</taxon>
        <taxon>Herpotrichiellaceae</taxon>
        <taxon>Capronia</taxon>
    </lineage>
</organism>
<feature type="compositionally biased region" description="Basic residues" evidence="1">
    <location>
        <begin position="13"/>
        <end position="31"/>
    </location>
</feature>
<dbReference type="AlphaFoldDB" id="W9YM51"/>
<protein>
    <submittedName>
        <fullName evidence="2">Uncharacterized protein</fullName>
    </submittedName>
</protein>